<reference evidence="1 2" key="1">
    <citation type="submission" date="2024-07" db="EMBL/GenBank/DDBJ databases">
        <title>Draft sequence of the Neodothiora populina.</title>
        <authorList>
            <person name="Drown D.D."/>
            <person name="Schuette U.S."/>
            <person name="Buechlein A.B."/>
            <person name="Rusch D.R."/>
            <person name="Winton L.W."/>
            <person name="Adams G.A."/>
        </authorList>
    </citation>
    <scope>NUCLEOTIDE SEQUENCE [LARGE SCALE GENOMIC DNA]</scope>
    <source>
        <strain evidence="1 2">CPC 39397</strain>
    </source>
</reference>
<evidence type="ECO:0000313" key="2">
    <source>
        <dbReference type="Proteomes" id="UP001562354"/>
    </source>
</evidence>
<dbReference type="RefSeq" id="XP_069203637.1">
    <property type="nucleotide sequence ID" value="XM_069340165.1"/>
</dbReference>
<comment type="caution">
    <text evidence="1">The sequence shown here is derived from an EMBL/GenBank/DDBJ whole genome shotgun (WGS) entry which is preliminary data.</text>
</comment>
<gene>
    <name evidence="1" type="ORF">AAFC00_001032</name>
</gene>
<organism evidence="1 2">
    <name type="scientific">Neodothiora populina</name>
    <dbReference type="NCBI Taxonomy" id="2781224"/>
    <lineage>
        <taxon>Eukaryota</taxon>
        <taxon>Fungi</taxon>
        <taxon>Dikarya</taxon>
        <taxon>Ascomycota</taxon>
        <taxon>Pezizomycotina</taxon>
        <taxon>Dothideomycetes</taxon>
        <taxon>Dothideomycetidae</taxon>
        <taxon>Dothideales</taxon>
        <taxon>Dothioraceae</taxon>
        <taxon>Neodothiora</taxon>
    </lineage>
</organism>
<sequence>MFKMPKNTKPAFERMIYLLSLYPDGHGLDTLLSHLNTMHDITRLRLASRFLSNLQEHRAKAFKTIYLHTPPHGNLQLNVLPKIGLSCGHLIIKIAYPKANSTKAHVEVNRSGRSIIRLQHGHDAERQYQESPKHTCEGQEPEVPSPAAWKFVVQRRPHQIDRVRLTHWEWVLSNFPNIRTLTIACNGDPAWPGCTDIEMVLIKTRICMERINFERLRAVILKPFHAMGIMHFRWAGCGAYGESKACLPSSPRLPGPPGVVWQRLESLELRVRNPYVRDRLDERRRTTFDKVFLDYWRSFSPTLITLVFGWIDGQGPNPLLMVQEDDASQNTNDCIWARLEELRLHNVTASHEPMAALKKNAPALRKIVYVDLGEVRHYVTSELADAVARRDFGSSRNAQRPSRAISPADSNLSAISNTSRSIPIKLGF</sequence>
<dbReference type="GeneID" id="95974735"/>
<evidence type="ECO:0008006" key="3">
    <source>
        <dbReference type="Google" id="ProtNLM"/>
    </source>
</evidence>
<protein>
    <recommendedName>
        <fullName evidence="3">LAGLIDADG endonuclease</fullName>
    </recommendedName>
</protein>
<keyword evidence="2" id="KW-1185">Reference proteome</keyword>
<dbReference type="EMBL" id="JBFMKM010000003">
    <property type="protein sequence ID" value="KAL1310788.1"/>
    <property type="molecule type" value="Genomic_DNA"/>
</dbReference>
<dbReference type="Proteomes" id="UP001562354">
    <property type="component" value="Unassembled WGS sequence"/>
</dbReference>
<evidence type="ECO:0000313" key="1">
    <source>
        <dbReference type="EMBL" id="KAL1310788.1"/>
    </source>
</evidence>
<accession>A0ABR3PMK5</accession>
<name>A0ABR3PMK5_9PEZI</name>
<proteinExistence type="predicted"/>